<gene>
    <name evidence="1" type="ORF">ACFOZY_10610</name>
</gene>
<evidence type="ECO:0000313" key="1">
    <source>
        <dbReference type="EMBL" id="MFC4410867.1"/>
    </source>
</evidence>
<accession>A0ABV8X4L3</accession>
<dbReference type="RefSeq" id="WP_378155200.1">
    <property type="nucleotide sequence ID" value="NZ_JBHSEC010000019.1"/>
</dbReference>
<dbReference type="EMBL" id="JBHSEC010000019">
    <property type="protein sequence ID" value="MFC4410867.1"/>
    <property type="molecule type" value="Genomic_DNA"/>
</dbReference>
<proteinExistence type="predicted"/>
<dbReference type="Pfam" id="PF10706">
    <property type="entry name" value="Aminoglyc_resit"/>
    <property type="match status" value="1"/>
</dbReference>
<sequence>MFEPCKKIKELMSGFDRPWAIAGGWAVDLHVNRLTREHSDIEIAVFRHDQFKLKQYLNSFAFRKVVNGQLIEWSGEELILPVHELHASNGEQDIEILLNESKDGNWLFRREPQIYYDAGRVIENSTDSFPYLIPVIVLLYKAKHLREMDHADFLVLRDVLNDKDRIWLLKSLEIHQPGHPWIRLLGGIRT</sequence>
<protein>
    <submittedName>
        <fullName evidence="1">Nucleotidyltransferase domain-containing protein</fullName>
    </submittedName>
</protein>
<organism evidence="1 2">
    <name type="scientific">Chungangia koreensis</name>
    <dbReference type="NCBI Taxonomy" id="752657"/>
    <lineage>
        <taxon>Bacteria</taxon>
        <taxon>Bacillati</taxon>
        <taxon>Bacillota</taxon>
        <taxon>Bacilli</taxon>
        <taxon>Lactobacillales</taxon>
        <taxon>Chungangia</taxon>
    </lineage>
</organism>
<dbReference type="Proteomes" id="UP001595817">
    <property type="component" value="Unassembled WGS sequence"/>
</dbReference>
<dbReference type="InterPro" id="IPR019646">
    <property type="entry name" value="Aminoglyc_AdlTrfase"/>
</dbReference>
<evidence type="ECO:0000313" key="2">
    <source>
        <dbReference type="Proteomes" id="UP001595817"/>
    </source>
</evidence>
<dbReference type="Gene3D" id="3.30.460.40">
    <property type="match status" value="1"/>
</dbReference>
<keyword evidence="2" id="KW-1185">Reference proteome</keyword>
<comment type="caution">
    <text evidence="1">The sequence shown here is derived from an EMBL/GenBank/DDBJ whole genome shotgun (WGS) entry which is preliminary data.</text>
</comment>
<name>A0ABV8X4L3_9LACT</name>
<reference evidence="2" key="1">
    <citation type="journal article" date="2019" name="Int. J. Syst. Evol. Microbiol.">
        <title>The Global Catalogue of Microorganisms (GCM) 10K type strain sequencing project: providing services to taxonomists for standard genome sequencing and annotation.</title>
        <authorList>
            <consortium name="The Broad Institute Genomics Platform"/>
            <consortium name="The Broad Institute Genome Sequencing Center for Infectious Disease"/>
            <person name="Wu L."/>
            <person name="Ma J."/>
        </authorList>
    </citation>
    <scope>NUCLEOTIDE SEQUENCE [LARGE SCALE GENOMIC DNA]</scope>
    <source>
        <strain evidence="2">CCUG 59778</strain>
    </source>
</reference>